<organism evidence="1 2">
    <name type="scientific">Parasedimentitalea psychrophila</name>
    <dbReference type="NCBI Taxonomy" id="2997337"/>
    <lineage>
        <taxon>Bacteria</taxon>
        <taxon>Pseudomonadati</taxon>
        <taxon>Pseudomonadota</taxon>
        <taxon>Alphaproteobacteria</taxon>
        <taxon>Rhodobacterales</taxon>
        <taxon>Paracoccaceae</taxon>
        <taxon>Parasedimentitalea</taxon>
    </lineage>
</organism>
<proteinExistence type="predicted"/>
<gene>
    <name evidence="1" type="ORF">QPJ95_20535</name>
</gene>
<dbReference type="Proteomes" id="UP001238334">
    <property type="component" value="Chromosome"/>
</dbReference>
<dbReference type="AlphaFoldDB" id="A0A9Y2P299"/>
<dbReference type="EMBL" id="CP127247">
    <property type="protein sequence ID" value="WIY24857.1"/>
    <property type="molecule type" value="Genomic_DNA"/>
</dbReference>
<protein>
    <submittedName>
        <fullName evidence="1">DUF4198 domain-containing protein</fullName>
    </submittedName>
</protein>
<dbReference type="Pfam" id="PF10670">
    <property type="entry name" value="DUF4198"/>
    <property type="match status" value="1"/>
</dbReference>
<evidence type="ECO:0000313" key="1">
    <source>
        <dbReference type="EMBL" id="WIY24857.1"/>
    </source>
</evidence>
<accession>A0A9Y2P299</accession>
<dbReference type="KEGG" id="ppso:QPJ95_20535"/>
<name>A0A9Y2P299_9RHOB</name>
<sequence>MTTARVDKISIPASLFPSFQKVLRMLICLFRHFRIGLVGLILSTLPALSHEFWIEPQKYQVESGAPVLADLRNGQNFSGANQVFFARRTRRFEFTQSGQTTAYQGRMGDLPAFQLDQADPGLLIITHETAPQTITYETWEKFQTFADHKGFADISQRHQARGLPEQGFAETYTRHAKSLIAVGDGIGSDKLLGMEAEFVALANPYTDDLSLGLPVRVYYLGTPRANAQIEIFERGPDDVVLVSLQRADAQGVVLIPVKPGHTYLLDAVVLRPSRQSAGPVWETLWAALTFTTP</sequence>
<reference evidence="1 2" key="1">
    <citation type="submission" date="2023-06" db="EMBL/GenBank/DDBJ databases">
        <title>Parasedimentitalea psychrophila sp. nov., a psychrophilic bacterium isolated from deep-sea sediment.</title>
        <authorList>
            <person name="Li A."/>
        </authorList>
    </citation>
    <scope>NUCLEOTIDE SEQUENCE [LARGE SCALE GENOMIC DNA]</scope>
    <source>
        <strain evidence="1 2">QS115</strain>
    </source>
</reference>
<keyword evidence="2" id="KW-1185">Reference proteome</keyword>
<evidence type="ECO:0000313" key="2">
    <source>
        <dbReference type="Proteomes" id="UP001238334"/>
    </source>
</evidence>
<dbReference type="InterPro" id="IPR019613">
    <property type="entry name" value="DUF4198"/>
</dbReference>
<dbReference type="RefSeq" id="WP_286018197.1">
    <property type="nucleotide sequence ID" value="NZ_CP127247.1"/>
</dbReference>